<evidence type="ECO:0000256" key="1">
    <source>
        <dbReference type="SAM" id="SignalP"/>
    </source>
</evidence>
<sequence length="293" mass="32727">MATMSCMQGFLSVVKWLETLHIFAFHCCGLQQRIVQVDPHTSIACWCGPQEPKKPALLLIHGFGGSSTWQWEKQIKSLHKHFQIFLPDLVFFAMGVNTYSVVGISYGGFVAFRLAHMFHGKVEKVVIVSSGICMTPRDVQGLLDRAHVDSASDLFLPQSPAVLRALMQLSFLKPFPFLPTFVCNDVIQKLYAENREERKELLNSLQIGRQDQEPLPILPQVASNLPYDHTALNKHDSGGGVDIAKLEVASPTFGTEELRGLFTVVGGPLSSYKSTFNNYRTQGNNISHWQPLQ</sequence>
<feature type="chain" id="PRO_5038723672" description="AB hydrolase-1 domain-containing protein" evidence="1">
    <location>
        <begin position="20"/>
        <end position="293"/>
    </location>
</feature>
<reference evidence="2" key="1">
    <citation type="submission" date="2021-01" db="EMBL/GenBank/DDBJ databases">
        <title>Adiantum capillus-veneris genome.</title>
        <authorList>
            <person name="Fang Y."/>
            <person name="Liao Q."/>
        </authorList>
    </citation>
    <scope>NUCLEOTIDE SEQUENCE</scope>
    <source>
        <strain evidence="2">H3</strain>
        <tissue evidence="2">Leaf</tissue>
    </source>
</reference>
<accession>A0A9D4Z3X3</accession>
<dbReference type="Proteomes" id="UP000886520">
    <property type="component" value="Chromosome 23"/>
</dbReference>
<gene>
    <name evidence="2" type="ORF">GOP47_0024028</name>
</gene>
<dbReference type="SUPFAM" id="SSF53474">
    <property type="entry name" value="alpha/beta-Hydrolases"/>
    <property type="match status" value="1"/>
</dbReference>
<dbReference type="InterPro" id="IPR052370">
    <property type="entry name" value="Meta-cleavage_hydrolase"/>
</dbReference>
<organism evidence="2 3">
    <name type="scientific">Adiantum capillus-veneris</name>
    <name type="common">Maidenhair fern</name>
    <dbReference type="NCBI Taxonomy" id="13818"/>
    <lineage>
        <taxon>Eukaryota</taxon>
        <taxon>Viridiplantae</taxon>
        <taxon>Streptophyta</taxon>
        <taxon>Embryophyta</taxon>
        <taxon>Tracheophyta</taxon>
        <taxon>Polypodiopsida</taxon>
        <taxon>Polypodiidae</taxon>
        <taxon>Polypodiales</taxon>
        <taxon>Pteridineae</taxon>
        <taxon>Pteridaceae</taxon>
        <taxon>Vittarioideae</taxon>
        <taxon>Adiantum</taxon>
    </lineage>
</organism>
<evidence type="ECO:0000313" key="3">
    <source>
        <dbReference type="Proteomes" id="UP000886520"/>
    </source>
</evidence>
<evidence type="ECO:0000313" key="2">
    <source>
        <dbReference type="EMBL" id="KAI5061523.1"/>
    </source>
</evidence>
<comment type="caution">
    <text evidence="2">The sequence shown here is derived from an EMBL/GenBank/DDBJ whole genome shotgun (WGS) entry which is preliminary data.</text>
</comment>
<keyword evidence="1" id="KW-0732">Signal</keyword>
<protein>
    <recommendedName>
        <fullName evidence="4">AB hydrolase-1 domain-containing protein</fullName>
    </recommendedName>
</protein>
<dbReference type="InterPro" id="IPR029058">
    <property type="entry name" value="AB_hydrolase_fold"/>
</dbReference>
<name>A0A9D4Z3X3_ADICA</name>
<dbReference type="OrthoDB" id="6431331at2759"/>
<dbReference type="PANTHER" id="PTHR43139:SF59">
    <property type="entry name" value="ALPHA_BETA-HYDROLASES SUPERFAMILY PROTEIN"/>
    <property type="match status" value="1"/>
</dbReference>
<keyword evidence="3" id="KW-1185">Reference proteome</keyword>
<dbReference type="Gene3D" id="3.40.50.1820">
    <property type="entry name" value="alpha/beta hydrolase"/>
    <property type="match status" value="2"/>
</dbReference>
<dbReference type="AlphaFoldDB" id="A0A9D4Z3X3"/>
<dbReference type="EMBL" id="JABFUD020000023">
    <property type="protein sequence ID" value="KAI5061523.1"/>
    <property type="molecule type" value="Genomic_DNA"/>
</dbReference>
<evidence type="ECO:0008006" key="4">
    <source>
        <dbReference type="Google" id="ProtNLM"/>
    </source>
</evidence>
<proteinExistence type="predicted"/>
<feature type="signal peptide" evidence="1">
    <location>
        <begin position="1"/>
        <end position="19"/>
    </location>
</feature>
<dbReference type="PANTHER" id="PTHR43139">
    <property type="entry name" value="SI:DKEY-122A22.2"/>
    <property type="match status" value="1"/>
</dbReference>